<comment type="caution">
    <text evidence="2">The sequence shown here is derived from an EMBL/GenBank/DDBJ whole genome shotgun (WGS) entry which is preliminary data.</text>
</comment>
<feature type="domain" description="DUF11" evidence="1">
    <location>
        <begin position="448"/>
        <end position="570"/>
    </location>
</feature>
<reference evidence="3" key="1">
    <citation type="journal article" date="2019" name="Int. J. Syst. Evol. Microbiol.">
        <title>The Global Catalogue of Microorganisms (GCM) 10K type strain sequencing project: providing services to taxonomists for standard genome sequencing and annotation.</title>
        <authorList>
            <consortium name="The Broad Institute Genomics Platform"/>
            <consortium name="The Broad Institute Genome Sequencing Center for Infectious Disease"/>
            <person name="Wu L."/>
            <person name="Ma J."/>
        </authorList>
    </citation>
    <scope>NUCLEOTIDE SEQUENCE [LARGE SCALE GENOMIC DNA]</scope>
    <source>
        <strain evidence="3">CECT 8551</strain>
    </source>
</reference>
<dbReference type="InterPro" id="IPR047589">
    <property type="entry name" value="DUF11_rpt"/>
</dbReference>
<gene>
    <name evidence="2" type="ORF">ACFOUP_04905</name>
</gene>
<evidence type="ECO:0000259" key="1">
    <source>
        <dbReference type="Pfam" id="PF01345"/>
    </source>
</evidence>
<dbReference type="RefSeq" id="WP_241297649.1">
    <property type="nucleotide sequence ID" value="NZ_JAKZGR010000029.1"/>
</dbReference>
<dbReference type="NCBIfam" id="TIGR01451">
    <property type="entry name" value="B_ant_repeat"/>
    <property type="match status" value="1"/>
</dbReference>
<evidence type="ECO:0000313" key="2">
    <source>
        <dbReference type="EMBL" id="MFC3975703.1"/>
    </source>
</evidence>
<dbReference type="SUPFAM" id="SSF117074">
    <property type="entry name" value="Hypothetical protein PA1324"/>
    <property type="match status" value="1"/>
</dbReference>
<dbReference type="Pfam" id="PF13585">
    <property type="entry name" value="CHU_C"/>
    <property type="match status" value="1"/>
</dbReference>
<dbReference type="InterPro" id="IPR026341">
    <property type="entry name" value="T9SS_type_B"/>
</dbReference>
<dbReference type="Proteomes" id="UP001595766">
    <property type="component" value="Unassembled WGS sequence"/>
</dbReference>
<protein>
    <submittedName>
        <fullName evidence="2">Gliding motility-associated C-terminal domain-containing protein</fullName>
    </submittedName>
</protein>
<dbReference type="Gene3D" id="2.60.40.10">
    <property type="entry name" value="Immunoglobulins"/>
    <property type="match status" value="1"/>
</dbReference>
<dbReference type="Pfam" id="PF01345">
    <property type="entry name" value="DUF11"/>
    <property type="match status" value="1"/>
</dbReference>
<dbReference type="EMBL" id="JBHSAV010000015">
    <property type="protein sequence ID" value="MFC3975703.1"/>
    <property type="molecule type" value="Genomic_DNA"/>
</dbReference>
<keyword evidence="3" id="KW-1185">Reference proteome</keyword>
<evidence type="ECO:0000313" key="3">
    <source>
        <dbReference type="Proteomes" id="UP001595766"/>
    </source>
</evidence>
<dbReference type="PANTHER" id="PTHR34819:SF5">
    <property type="entry name" value="CONSERVED REPEAT DOMAIN PROTEIN"/>
    <property type="match status" value="1"/>
</dbReference>
<dbReference type="InterPro" id="IPR051172">
    <property type="entry name" value="Chlamydia_OmcB"/>
</dbReference>
<accession>A0ABV8EHD3</accession>
<organism evidence="2 3">
    <name type="scientific">Belliella kenyensis</name>
    <dbReference type="NCBI Taxonomy" id="1472724"/>
    <lineage>
        <taxon>Bacteria</taxon>
        <taxon>Pseudomonadati</taxon>
        <taxon>Bacteroidota</taxon>
        <taxon>Cytophagia</taxon>
        <taxon>Cytophagales</taxon>
        <taxon>Cyclobacteriaceae</taxon>
        <taxon>Belliella</taxon>
    </lineage>
</organism>
<dbReference type="InterPro" id="IPR013783">
    <property type="entry name" value="Ig-like_fold"/>
</dbReference>
<proteinExistence type="predicted"/>
<dbReference type="PANTHER" id="PTHR34819">
    <property type="entry name" value="LARGE CYSTEINE-RICH PERIPLASMIC PROTEIN OMCB"/>
    <property type="match status" value="1"/>
</dbReference>
<sequence>MVKLRVKASLREFKLFFLSLFFLAFLMSNIINPCYFLSAGSYGSSHFSQINYPDGHSIGSFTLTGKVVEINRDASIQIGLPNVPVILLPQGGELDHGLITKTDPNGNYYFEGLEKGVYLVKIHDIQLNSSKNLYAVDGSERTFTMFKDSEICQNFEYAKYEGGIVGGLIWYDLNGDGRPNEWFDANGDGELTKNTLGTKPMPINEWEWIDFNGDGSYEGVENAGEIRMAGISNSENENISISDPQGNQFTVSTDVLGYYSLKTQGKGSYQVSFEMDEYMELKAELIGNAGKVAVLNNFVLDRMIGDPMISCGLTTTNQRRLNLTGENLRNLRTDFGLRCFEVEPVSELHAIDDELGEVSFLFGGMIGNILENDLLDGHRVTMKEVDFTFTELDNIVGLLISPNGELSLVPGVNEAREYRLKYTLSEVANPSNTDEAFVSFKILNEQVDLRVTKTSFGVDIYEGDEFEYEIVLSNEGGGKATNVILTDDLPPGISYVSSSALPSDPEIHTTSSFISSKLSWQIPEFPPGASLTIRLLVRSIEQMLKNPYTITNRVSVISDSEDVSPEDNFDTDVNTIIPFFIPNVITPNEDQKNDSFKIKGLGKFAENEIKILNRYGDQVFEQRDYQNDWQADKLPAGIYFYVLRGIEAGGEFREFKGWVQVVK</sequence>
<name>A0ABV8EHD3_9BACT</name>
<dbReference type="InterPro" id="IPR001434">
    <property type="entry name" value="OmcB-like_DUF11"/>
</dbReference>
<dbReference type="NCBIfam" id="TIGR04131">
    <property type="entry name" value="Bac_Flav_CTERM"/>
    <property type="match status" value="1"/>
</dbReference>